<keyword evidence="6" id="KW-0238">DNA-binding</keyword>
<keyword evidence="3" id="KW-0813">Transport</keyword>
<evidence type="ECO:0000256" key="2">
    <source>
        <dbReference type="ARBA" id="ARBA00008814"/>
    </source>
</evidence>
<dbReference type="Proteomes" id="UP000199687">
    <property type="component" value="Unassembled WGS sequence"/>
</dbReference>
<dbReference type="InterPro" id="IPR009057">
    <property type="entry name" value="Homeodomain-like_sf"/>
</dbReference>
<dbReference type="Pfam" id="PF01497">
    <property type="entry name" value="Peripla_BP_2"/>
    <property type="match status" value="1"/>
</dbReference>
<sequence>MVQQIKQVEADPVSMRILKVESITKPNDYEHAPALNNNYLLIYIPKGTGYIYINKERILVDKKELYLCKPQETYSIHLKSEVEVFLFTFIMESNYAESFNRKWHIDNFEKIESYCHQLIEMDHPMEFAEALKLQITFQELIYFMLSYRIAPDQALEGKLLKVKKYMETHFNKQLQIEHLARMVQVSEHYFVQLFTGKFGYSPIKYLHLQRLKKAKKLLIHSELKLREIGQQIGINDEYYFSRWFKKKTGLSPSEYRKKRQKKIAVTHRNYIGQLLALDIVPYAAPLHPKWAPYYYHKYHEEIPLHLSAYKIDARHQSNLEKLIELRPEFIIASQQDKLDIGERLTESTKIVSIQDEQKNWQEQLMMIAKYLNKTAKADEWIKQFDIKLNKTKSILLQTCENKSFLFINKYKQNFYLSCSRSMKELFFGELGLKPAIEIPENERAITLEEISAVEPDFIMLMVCQEQETLDDWQSVQKSAAWKKLKAVKEDNVHLLATDPWFEYSAIAHDRILDQLVSILVEHCPNLQQ</sequence>
<dbReference type="InterPro" id="IPR003313">
    <property type="entry name" value="AraC-bd"/>
</dbReference>
<dbReference type="RefSeq" id="WP_089739182.1">
    <property type="nucleotide sequence ID" value="NZ_FOGL01000002.1"/>
</dbReference>
<dbReference type="PROSITE" id="PS50983">
    <property type="entry name" value="FE_B12_PBP"/>
    <property type="match status" value="1"/>
</dbReference>
<evidence type="ECO:0000256" key="5">
    <source>
        <dbReference type="ARBA" id="ARBA00023015"/>
    </source>
</evidence>
<evidence type="ECO:0000256" key="4">
    <source>
        <dbReference type="ARBA" id="ARBA00022729"/>
    </source>
</evidence>
<evidence type="ECO:0000256" key="7">
    <source>
        <dbReference type="ARBA" id="ARBA00023163"/>
    </source>
</evidence>
<dbReference type="InterPro" id="IPR002491">
    <property type="entry name" value="ABC_transptr_periplasmic_BD"/>
</dbReference>
<dbReference type="PROSITE" id="PS00041">
    <property type="entry name" value="HTH_ARAC_FAMILY_1"/>
    <property type="match status" value="1"/>
</dbReference>
<dbReference type="PANTHER" id="PTHR30532:SF26">
    <property type="entry name" value="IRON(3+)-HYDROXAMATE-BINDING PROTEIN FHUD"/>
    <property type="match status" value="1"/>
</dbReference>
<protein>
    <submittedName>
        <fullName evidence="10">ABC-type Fe3+-hydroxamate transport system, substrate-binding protein</fullName>
    </submittedName>
</protein>
<feature type="domain" description="HTH araC/xylS-type" evidence="8">
    <location>
        <begin position="160"/>
        <end position="258"/>
    </location>
</feature>
<dbReference type="Pfam" id="PF02311">
    <property type="entry name" value="AraC_binding"/>
    <property type="match status" value="1"/>
</dbReference>
<dbReference type="AlphaFoldDB" id="A0A1H9MUQ6"/>
<keyword evidence="7" id="KW-0804">Transcription</keyword>
<evidence type="ECO:0000313" key="11">
    <source>
        <dbReference type="Proteomes" id="UP000199687"/>
    </source>
</evidence>
<dbReference type="PANTHER" id="PTHR30532">
    <property type="entry name" value="IRON III DICITRATE-BINDING PERIPLASMIC PROTEIN"/>
    <property type="match status" value="1"/>
</dbReference>
<comment type="subcellular location">
    <subcellularLocation>
        <location evidence="1">Cell membrane</location>
        <topology evidence="1">Lipid-anchor</topology>
    </subcellularLocation>
</comment>
<accession>A0A1H9MUQ6</accession>
<feature type="domain" description="Fe/B12 periplasmic-binding" evidence="9">
    <location>
        <begin position="262"/>
        <end position="523"/>
    </location>
</feature>
<dbReference type="PROSITE" id="PS01124">
    <property type="entry name" value="HTH_ARAC_FAMILY_2"/>
    <property type="match status" value="1"/>
</dbReference>
<reference evidence="10 11" key="1">
    <citation type="submission" date="2016-10" db="EMBL/GenBank/DDBJ databases">
        <authorList>
            <person name="de Groot N.N."/>
        </authorList>
    </citation>
    <scope>NUCLEOTIDE SEQUENCE [LARGE SCALE GENOMIC DNA]</scope>
    <source>
        <strain evidence="10 11">CGMCC 1.7727</strain>
    </source>
</reference>
<comment type="similarity">
    <text evidence="2">Belongs to the bacterial solute-binding protein 8 family.</text>
</comment>
<dbReference type="Gene3D" id="1.10.10.60">
    <property type="entry name" value="Homeodomain-like"/>
    <property type="match status" value="2"/>
</dbReference>
<dbReference type="SUPFAM" id="SSF51215">
    <property type="entry name" value="Regulatory protein AraC"/>
    <property type="match status" value="1"/>
</dbReference>
<keyword evidence="11" id="KW-1185">Reference proteome</keyword>
<evidence type="ECO:0000313" key="10">
    <source>
        <dbReference type="EMBL" id="SER26843.1"/>
    </source>
</evidence>
<dbReference type="InterPro" id="IPR037923">
    <property type="entry name" value="HTH-like"/>
</dbReference>
<dbReference type="GO" id="GO:1901678">
    <property type="term" value="P:iron coordination entity transport"/>
    <property type="evidence" value="ECO:0007669"/>
    <property type="project" value="UniProtKB-ARBA"/>
</dbReference>
<dbReference type="Pfam" id="PF12833">
    <property type="entry name" value="HTH_18"/>
    <property type="match status" value="1"/>
</dbReference>
<gene>
    <name evidence="10" type="ORF">SAMN04487944_102147</name>
</gene>
<dbReference type="GO" id="GO:0043565">
    <property type="term" value="F:sequence-specific DNA binding"/>
    <property type="evidence" value="ECO:0007669"/>
    <property type="project" value="InterPro"/>
</dbReference>
<evidence type="ECO:0000256" key="1">
    <source>
        <dbReference type="ARBA" id="ARBA00004193"/>
    </source>
</evidence>
<dbReference type="Gene3D" id="3.40.50.1980">
    <property type="entry name" value="Nitrogenase molybdenum iron protein domain"/>
    <property type="match status" value="2"/>
</dbReference>
<dbReference type="SUPFAM" id="SSF53807">
    <property type="entry name" value="Helical backbone' metal receptor"/>
    <property type="match status" value="1"/>
</dbReference>
<dbReference type="STRING" id="531814.SAMN04487944_102147"/>
<dbReference type="SMART" id="SM00342">
    <property type="entry name" value="HTH_ARAC"/>
    <property type="match status" value="1"/>
</dbReference>
<dbReference type="EMBL" id="FOGL01000002">
    <property type="protein sequence ID" value="SER26843.1"/>
    <property type="molecule type" value="Genomic_DNA"/>
</dbReference>
<dbReference type="SUPFAM" id="SSF46689">
    <property type="entry name" value="Homeodomain-like"/>
    <property type="match status" value="2"/>
</dbReference>
<dbReference type="GO" id="GO:0003700">
    <property type="term" value="F:DNA-binding transcription factor activity"/>
    <property type="evidence" value="ECO:0007669"/>
    <property type="project" value="InterPro"/>
</dbReference>
<dbReference type="GO" id="GO:0005886">
    <property type="term" value="C:plasma membrane"/>
    <property type="evidence" value="ECO:0007669"/>
    <property type="project" value="UniProtKB-SubCell"/>
</dbReference>
<proteinExistence type="inferred from homology"/>
<evidence type="ECO:0000256" key="6">
    <source>
        <dbReference type="ARBA" id="ARBA00023125"/>
    </source>
</evidence>
<organism evidence="10 11">
    <name type="scientific">Gracilibacillus ureilyticus</name>
    <dbReference type="NCBI Taxonomy" id="531814"/>
    <lineage>
        <taxon>Bacteria</taxon>
        <taxon>Bacillati</taxon>
        <taxon>Bacillota</taxon>
        <taxon>Bacilli</taxon>
        <taxon>Bacillales</taxon>
        <taxon>Bacillaceae</taxon>
        <taxon>Gracilibacillus</taxon>
    </lineage>
</organism>
<dbReference type="InterPro" id="IPR051313">
    <property type="entry name" value="Bact_iron-sidero_bind"/>
</dbReference>
<evidence type="ECO:0000256" key="3">
    <source>
        <dbReference type="ARBA" id="ARBA00022448"/>
    </source>
</evidence>
<evidence type="ECO:0000259" key="9">
    <source>
        <dbReference type="PROSITE" id="PS50983"/>
    </source>
</evidence>
<evidence type="ECO:0000259" key="8">
    <source>
        <dbReference type="PROSITE" id="PS01124"/>
    </source>
</evidence>
<dbReference type="InterPro" id="IPR018060">
    <property type="entry name" value="HTH_AraC"/>
</dbReference>
<dbReference type="OrthoDB" id="9807321at2"/>
<keyword evidence="4" id="KW-0732">Signal</keyword>
<dbReference type="InterPro" id="IPR020449">
    <property type="entry name" value="Tscrpt_reg_AraC-type_HTH"/>
</dbReference>
<dbReference type="InterPro" id="IPR018062">
    <property type="entry name" value="HTH_AraC-typ_CS"/>
</dbReference>
<name>A0A1H9MUQ6_9BACI</name>
<keyword evidence="5" id="KW-0805">Transcription regulation</keyword>
<dbReference type="GO" id="GO:0030288">
    <property type="term" value="C:outer membrane-bounded periplasmic space"/>
    <property type="evidence" value="ECO:0007669"/>
    <property type="project" value="TreeGrafter"/>
</dbReference>
<dbReference type="PRINTS" id="PR00032">
    <property type="entry name" value="HTHARAC"/>
</dbReference>